<keyword evidence="8 11" id="KW-1133">Transmembrane helix</keyword>
<dbReference type="InterPro" id="IPR050083">
    <property type="entry name" value="HtpX_protease"/>
</dbReference>
<feature type="transmembrane region" description="Helical" evidence="11">
    <location>
        <begin position="16"/>
        <end position="43"/>
    </location>
</feature>
<keyword evidence="6" id="KW-0378">Hydrolase</keyword>
<gene>
    <name evidence="13" type="ORF">EYC98_17905</name>
</gene>
<evidence type="ECO:0000256" key="4">
    <source>
        <dbReference type="ARBA" id="ARBA00022692"/>
    </source>
</evidence>
<feature type="domain" description="Peptidase M48" evidence="12">
    <location>
        <begin position="115"/>
        <end position="335"/>
    </location>
</feature>
<reference evidence="13" key="1">
    <citation type="submission" date="2019-02" db="EMBL/GenBank/DDBJ databases">
        <authorList>
            <person name="Li S.-H."/>
        </authorList>
    </citation>
    <scope>NUCLEOTIDE SEQUENCE</scope>
    <source>
        <strain evidence="13">IMCC14734</strain>
    </source>
</reference>
<evidence type="ECO:0000256" key="11">
    <source>
        <dbReference type="SAM" id="Phobius"/>
    </source>
</evidence>
<evidence type="ECO:0000313" key="13">
    <source>
        <dbReference type="EMBL" id="MCX2982741.1"/>
    </source>
</evidence>
<comment type="cofactor">
    <cofactor evidence="1">
        <name>Zn(2+)</name>
        <dbReference type="ChEBI" id="CHEBI:29105"/>
    </cofactor>
</comment>
<proteinExistence type="predicted"/>
<dbReference type="InterPro" id="IPR001915">
    <property type="entry name" value="Peptidase_M48"/>
</dbReference>
<dbReference type="EMBL" id="SHNN01000004">
    <property type="protein sequence ID" value="MCX2982741.1"/>
    <property type="molecule type" value="Genomic_DNA"/>
</dbReference>
<evidence type="ECO:0000313" key="14">
    <source>
        <dbReference type="Proteomes" id="UP001143362"/>
    </source>
</evidence>
<keyword evidence="14" id="KW-1185">Reference proteome</keyword>
<dbReference type="RefSeq" id="WP_279246771.1">
    <property type="nucleotide sequence ID" value="NZ_SHNN01000004.1"/>
</dbReference>
<dbReference type="PANTHER" id="PTHR43221">
    <property type="entry name" value="PROTEASE HTPX"/>
    <property type="match status" value="1"/>
</dbReference>
<evidence type="ECO:0000256" key="9">
    <source>
        <dbReference type="ARBA" id="ARBA00023049"/>
    </source>
</evidence>
<keyword evidence="2" id="KW-1003">Cell membrane</keyword>
<feature type="transmembrane region" description="Helical" evidence="11">
    <location>
        <begin position="232"/>
        <end position="255"/>
    </location>
</feature>
<keyword evidence="10 11" id="KW-0472">Membrane</keyword>
<keyword evidence="9" id="KW-0482">Metalloprotease</keyword>
<evidence type="ECO:0000256" key="7">
    <source>
        <dbReference type="ARBA" id="ARBA00022833"/>
    </source>
</evidence>
<comment type="caution">
    <text evidence="13">The sequence shown here is derived from an EMBL/GenBank/DDBJ whole genome shotgun (WGS) entry which is preliminary data.</text>
</comment>
<dbReference type="PANTHER" id="PTHR43221:SF2">
    <property type="entry name" value="PROTEASE HTPX HOMOLOG"/>
    <property type="match status" value="1"/>
</dbReference>
<keyword evidence="4 11" id="KW-0812">Transmembrane</keyword>
<feature type="transmembrane region" description="Helical" evidence="11">
    <location>
        <begin position="63"/>
        <end position="85"/>
    </location>
</feature>
<keyword evidence="3" id="KW-0645">Protease</keyword>
<name>A0ABT3TM04_9GAMM</name>
<dbReference type="CDD" id="cd07340">
    <property type="entry name" value="M48B_Htpx_like"/>
    <property type="match status" value="1"/>
</dbReference>
<keyword evidence="5" id="KW-0479">Metal-binding</keyword>
<protein>
    <submittedName>
        <fullName evidence="13">Peptidase M48</fullName>
    </submittedName>
</protein>
<dbReference type="Proteomes" id="UP001143362">
    <property type="component" value="Unassembled WGS sequence"/>
</dbReference>
<organism evidence="13 14">
    <name type="scientific">Candidatus Litorirhabdus singularis</name>
    <dbReference type="NCBI Taxonomy" id="2518993"/>
    <lineage>
        <taxon>Bacteria</taxon>
        <taxon>Pseudomonadati</taxon>
        <taxon>Pseudomonadota</taxon>
        <taxon>Gammaproteobacteria</taxon>
        <taxon>Cellvibrionales</taxon>
        <taxon>Halieaceae</taxon>
        <taxon>Candidatus Litorirhabdus</taxon>
    </lineage>
</organism>
<sequence length="656" mass="71100">MDFYTEQDNARRKTRWLILLFMLAVLLLIGITNAIFSSLLFFLGSPDASLAEPATFSAWLDAFSWDSFSIVSLAVVSTVFLVVMFKWAQLAAGGKSIAERLGGQRILPNTADPQQRRCLNVVEEMALAAGLPVPPVYLLASERGINAFAAGISPTDAVIGVTRGTIENFDRNQLQGVIAHEFSHILNGDMRLNIRLAALLKGITFIGDVGEILVRGGMHQGRSYNKSKKMPAPLLVAGLGLWVMGWLGGLFAGFIKAAISRQKEYLADASAVQFTRDSQGIADALKFIGGYVPGTYVIAGQANELSHIFFGQIADSLVQVFATHPPLADRIRRLQPAWDGQYIEYTRDQAYTGTAADQVRREQLERAAKVASTAALVGAIAGAGADSAVLAAAADADFSQVDTHLSDSIPESLADQAHDPLGAQSIAYALLLAPEGEAREGQLTLLRETGVRGLELTTNELAGAIAALPVQQRLPLLELSLPALKCMSPPQYRVFRKTLLRVAHSDRQIDLFEWCVYQVIRHYLDPEFVPVKASRPRYRRVAQVRQPFRMVLSVLAWHGHGDAGERDAAFARGAQAVGLDKLTLLPLEECAVGEFSQAVHKLADCFPLLKPRLLKGMAACASHDEKLTATEIELLVSVAAVMDCPVPASVRIEALA</sequence>
<evidence type="ECO:0000256" key="2">
    <source>
        <dbReference type="ARBA" id="ARBA00022475"/>
    </source>
</evidence>
<evidence type="ECO:0000259" key="12">
    <source>
        <dbReference type="Pfam" id="PF01435"/>
    </source>
</evidence>
<evidence type="ECO:0000256" key="1">
    <source>
        <dbReference type="ARBA" id="ARBA00001947"/>
    </source>
</evidence>
<accession>A0ABT3TM04</accession>
<evidence type="ECO:0000256" key="3">
    <source>
        <dbReference type="ARBA" id="ARBA00022670"/>
    </source>
</evidence>
<dbReference type="Pfam" id="PF01435">
    <property type="entry name" value="Peptidase_M48"/>
    <property type="match status" value="1"/>
</dbReference>
<evidence type="ECO:0000256" key="8">
    <source>
        <dbReference type="ARBA" id="ARBA00022989"/>
    </source>
</evidence>
<evidence type="ECO:0000256" key="10">
    <source>
        <dbReference type="ARBA" id="ARBA00023136"/>
    </source>
</evidence>
<keyword evidence="7" id="KW-0862">Zinc</keyword>
<dbReference type="Gene3D" id="3.30.2010.10">
    <property type="entry name" value="Metalloproteases ('zincins'), catalytic domain"/>
    <property type="match status" value="1"/>
</dbReference>
<evidence type="ECO:0000256" key="6">
    <source>
        <dbReference type="ARBA" id="ARBA00022801"/>
    </source>
</evidence>
<evidence type="ECO:0000256" key="5">
    <source>
        <dbReference type="ARBA" id="ARBA00022723"/>
    </source>
</evidence>